<keyword evidence="6 7" id="KW-0413">Isomerase</keyword>
<evidence type="ECO:0000256" key="3">
    <source>
        <dbReference type="ARBA" id="ARBA00012895"/>
    </source>
</evidence>
<dbReference type="Gene3D" id="1.10.268.10">
    <property type="entry name" value="Topoisomerase, domain 3"/>
    <property type="match status" value="1"/>
</dbReference>
<dbReference type="GO" id="GO:0003918">
    <property type="term" value="F:DNA topoisomerase type II (double strand cut, ATP-hydrolyzing) activity"/>
    <property type="evidence" value="ECO:0007669"/>
    <property type="project" value="UniProtKB-EC"/>
</dbReference>
<dbReference type="GO" id="GO:0006265">
    <property type="term" value="P:DNA topological change"/>
    <property type="evidence" value="ECO:0007669"/>
    <property type="project" value="UniProtKB-UniRule"/>
</dbReference>
<evidence type="ECO:0000256" key="5">
    <source>
        <dbReference type="ARBA" id="ARBA00023125"/>
    </source>
</evidence>
<dbReference type="Gene3D" id="3.90.199.10">
    <property type="entry name" value="Topoisomerase II, domain 5"/>
    <property type="match status" value="1"/>
</dbReference>
<sequence>MAEERIQSIGLHHEIQRSYLEYAMSVIVGRALPDVRDGLKPVQRRILYAMHELGLTSNHPYRKSARIVGDVLGKYHPHGDQAVYDALVRLAQDFTSRYPLLDGHGNFGSIDDDPPAAMRYTEIRLALIASDGLLNEIGSNTVDFIPNFDSSQREPIVLPAQLPFLLLNGCSGIAVGMATSIPPHNLGEVVDALLAMIRKPNLSDEVLLGLIPGPDFPTGGEIFTGKGIRDTYLNGRGSIMMGGVAHIEKIQSARGRNRRDAIVITEFPYQLSKAAWIEKLAEQVNDDKITGIADIRDESDRDGMRLVIELRRDAEPEKVLNNLQRRTALQTNFSAIMLALVNGQPVQLNLRELLEYFLSYREVTIIRHTQYTLKHIDNRLEIVEGLIKALYSLPKVVSIIQGLKNIGNAKINLQTHFNLTRIQADAILNMPLRKLTSFEKDILVEEANTLHKEQRKLYLLLKERETLLKSILTELKKLKKRFATPRKTSLRDVGLYISHRPTTELQRQQALEDLSPDSQLLISQDGQIRICTSQGLNKLRLEENVEIGHHPSPLQLLIGINGRPSILAFNSNGRVGLLRWELAREQPGNINHFLPNSLLEGQIIQLLPLPDTTKTNSSLGLISSDGHFKRLPLEVFRDLSGRAITILKLKQGVNLLRVISCLENQELVLASSMGRLLRFKLQESMFPLMGRTAQGTLLLKLLPGESIVGATSIEDRGSLILATAKGQIKCLSCSSLRIGERGHFGQIGLRFKKKGDSLVDLQSTQPEIVSGQLSSGRSFRLRISDYDIEDTSGMGWQIELARGERIKRLIPLLRNSVLR</sequence>
<evidence type="ECO:0000256" key="6">
    <source>
        <dbReference type="ARBA" id="ARBA00023235"/>
    </source>
</evidence>
<evidence type="ECO:0000256" key="1">
    <source>
        <dbReference type="ARBA" id="ARBA00000185"/>
    </source>
</evidence>
<dbReference type="GO" id="GO:0005737">
    <property type="term" value="C:cytoplasm"/>
    <property type="evidence" value="ECO:0007669"/>
    <property type="project" value="TreeGrafter"/>
</dbReference>
<feature type="active site" description="O-(5'-phospho-DNA)-tyrosine intermediate" evidence="7">
    <location>
        <position position="120"/>
    </location>
</feature>
<evidence type="ECO:0000313" key="9">
    <source>
        <dbReference type="EMBL" id="AUG32395.1"/>
    </source>
</evidence>
<evidence type="ECO:0000256" key="4">
    <source>
        <dbReference type="ARBA" id="ARBA00023029"/>
    </source>
</evidence>
<feature type="domain" description="Topo IIA-type catalytic" evidence="8">
    <location>
        <begin position="32"/>
        <end position="505"/>
    </location>
</feature>
<dbReference type="EMBL" id="MG264610">
    <property type="protein sequence ID" value="AUG32395.1"/>
    <property type="molecule type" value="Genomic_DNA"/>
</dbReference>
<keyword evidence="4 7" id="KW-0799">Topoisomerase</keyword>
<dbReference type="GO" id="GO:0009330">
    <property type="term" value="C:DNA topoisomerase type II (double strand cut, ATP-hydrolyzing) complex"/>
    <property type="evidence" value="ECO:0007669"/>
    <property type="project" value="TreeGrafter"/>
</dbReference>
<proteinExistence type="inferred from homology"/>
<keyword evidence="9" id="KW-0934">Plastid</keyword>
<dbReference type="SUPFAM" id="SSF101904">
    <property type="entry name" value="GyrA/ParC C-terminal domain-like"/>
    <property type="match status" value="1"/>
</dbReference>
<evidence type="ECO:0000259" key="8">
    <source>
        <dbReference type="PROSITE" id="PS52040"/>
    </source>
</evidence>
<dbReference type="CDD" id="cd00187">
    <property type="entry name" value="TOP4c"/>
    <property type="match status" value="1"/>
</dbReference>
<reference evidence="9" key="1">
    <citation type="submission" date="2017-10" db="EMBL/GenBank/DDBJ databases">
        <title>Paulinella longichromatophora chromatophore genome.</title>
        <authorList>
            <person name="Lhee D."/>
            <person name="Yoon H.S."/>
        </authorList>
    </citation>
    <scope>NUCLEOTIDE SEQUENCE</scope>
</reference>
<dbReference type="GO" id="GO:0005524">
    <property type="term" value="F:ATP binding"/>
    <property type="evidence" value="ECO:0007669"/>
    <property type="project" value="InterPro"/>
</dbReference>
<dbReference type="InterPro" id="IPR013760">
    <property type="entry name" value="Topo_IIA-like_dom_sf"/>
</dbReference>
<dbReference type="EC" id="5.6.2.2" evidence="3"/>
<dbReference type="InterPro" id="IPR002205">
    <property type="entry name" value="Topo_IIA_dom_A"/>
</dbReference>
<protein>
    <recommendedName>
        <fullName evidence="3">DNA topoisomerase (ATP-hydrolyzing)</fullName>
        <ecNumber evidence="3">5.6.2.2</ecNumber>
    </recommendedName>
</protein>
<comment type="similarity">
    <text evidence="2">Belongs to the type II topoisomerase GyrA/ParC subunit family.</text>
</comment>
<dbReference type="FunFam" id="3.30.1360.40:FF:000002">
    <property type="entry name" value="DNA gyrase subunit A"/>
    <property type="match status" value="1"/>
</dbReference>
<geneLocation type="plastid" evidence="9"/>
<dbReference type="InterPro" id="IPR050220">
    <property type="entry name" value="Type_II_DNA_Topoisomerases"/>
</dbReference>
<evidence type="ECO:0000256" key="2">
    <source>
        <dbReference type="ARBA" id="ARBA00008263"/>
    </source>
</evidence>
<dbReference type="PANTHER" id="PTHR43493:SF5">
    <property type="entry name" value="DNA GYRASE SUBUNIT A, CHLOROPLASTIC_MITOCHONDRIAL"/>
    <property type="match status" value="1"/>
</dbReference>
<dbReference type="InterPro" id="IPR035516">
    <property type="entry name" value="Gyrase/topoIV_suA_C"/>
</dbReference>
<evidence type="ECO:0000256" key="7">
    <source>
        <dbReference type="PROSITE-ProRule" id="PRU01384"/>
    </source>
</evidence>
<dbReference type="InterPro" id="IPR006691">
    <property type="entry name" value="GyrA/parC_rep"/>
</dbReference>
<dbReference type="SUPFAM" id="SSF56719">
    <property type="entry name" value="Type II DNA topoisomerase"/>
    <property type="match status" value="1"/>
</dbReference>
<dbReference type="SMART" id="SM00434">
    <property type="entry name" value="TOP4c"/>
    <property type="match status" value="1"/>
</dbReference>
<dbReference type="Gene3D" id="2.120.10.90">
    <property type="entry name" value="DNA gyrase/topoisomerase IV, subunit A, C-terminal"/>
    <property type="match status" value="1"/>
</dbReference>
<name>A0A2H4ZPC7_9EUKA</name>
<dbReference type="NCBIfam" id="NF004044">
    <property type="entry name" value="PRK05561.1"/>
    <property type="match status" value="1"/>
</dbReference>
<organism evidence="9">
    <name type="scientific">Paulinella longichromatophora</name>
    <dbReference type="NCBI Taxonomy" id="1708747"/>
    <lineage>
        <taxon>Eukaryota</taxon>
        <taxon>Sar</taxon>
        <taxon>Rhizaria</taxon>
        <taxon>Cercozoa</taxon>
        <taxon>Imbricatea</taxon>
        <taxon>Silicofilosea</taxon>
        <taxon>Euglyphida</taxon>
        <taxon>Paulinellidae</taxon>
        <taxon>Paulinella</taxon>
    </lineage>
</organism>
<dbReference type="Gene3D" id="3.30.1360.40">
    <property type="match status" value="1"/>
</dbReference>
<dbReference type="InterPro" id="IPR013757">
    <property type="entry name" value="Topo_IIA_A_a_sf"/>
</dbReference>
<keyword evidence="5 7" id="KW-0238">DNA-binding</keyword>
<dbReference type="Pfam" id="PF03989">
    <property type="entry name" value="DNA_gyraseA_C"/>
    <property type="match status" value="3"/>
</dbReference>
<dbReference type="PANTHER" id="PTHR43493">
    <property type="entry name" value="DNA GYRASE/TOPOISOMERASE SUBUNIT A"/>
    <property type="match status" value="1"/>
</dbReference>
<dbReference type="Pfam" id="PF00521">
    <property type="entry name" value="DNA_topoisoIV"/>
    <property type="match status" value="1"/>
</dbReference>
<dbReference type="GO" id="GO:0003677">
    <property type="term" value="F:DNA binding"/>
    <property type="evidence" value="ECO:0007669"/>
    <property type="project" value="UniProtKB-UniRule"/>
</dbReference>
<dbReference type="AlphaFoldDB" id="A0A2H4ZPC7"/>
<comment type="catalytic activity">
    <reaction evidence="1 7">
        <text>ATP-dependent breakage, passage and rejoining of double-stranded DNA.</text>
        <dbReference type="EC" id="5.6.2.2"/>
    </reaction>
</comment>
<accession>A0A2H4ZPC7</accession>
<dbReference type="InterPro" id="IPR013758">
    <property type="entry name" value="Topo_IIA_A/C_ab"/>
</dbReference>
<gene>
    <name evidence="9" type="primary">gyrA</name>
    <name evidence="9" type="ORF">PLO_399</name>
</gene>
<dbReference type="PROSITE" id="PS52040">
    <property type="entry name" value="TOPO_IIA"/>
    <property type="match status" value="1"/>
</dbReference>